<protein>
    <recommendedName>
        <fullName evidence="4">YndJ-like protein</fullName>
    </recommendedName>
</protein>
<keyword evidence="1" id="KW-0472">Membrane</keyword>
<dbReference type="EMBL" id="LGRV01000003">
    <property type="protein sequence ID" value="KOS68582.1"/>
    <property type="molecule type" value="Genomic_DNA"/>
</dbReference>
<gene>
    <name evidence="2" type="ORF">AEA09_08480</name>
</gene>
<evidence type="ECO:0008006" key="4">
    <source>
        <dbReference type="Google" id="ProtNLM"/>
    </source>
</evidence>
<keyword evidence="3" id="KW-1185">Reference proteome</keyword>
<evidence type="ECO:0000256" key="1">
    <source>
        <dbReference type="SAM" id="Phobius"/>
    </source>
</evidence>
<feature type="transmembrane region" description="Helical" evidence="1">
    <location>
        <begin position="271"/>
        <end position="290"/>
    </location>
</feature>
<feature type="transmembrane region" description="Helical" evidence="1">
    <location>
        <begin position="9"/>
        <end position="28"/>
    </location>
</feature>
<evidence type="ECO:0000313" key="2">
    <source>
        <dbReference type="EMBL" id="KOS68582.1"/>
    </source>
</evidence>
<feature type="transmembrane region" description="Helical" evidence="1">
    <location>
        <begin position="113"/>
        <end position="133"/>
    </location>
</feature>
<reference evidence="3" key="1">
    <citation type="submission" date="2015-07" db="EMBL/GenBank/DDBJ databases">
        <title>Fjat-14205 dsm 2895.</title>
        <authorList>
            <person name="Liu B."/>
            <person name="Wang J."/>
            <person name="Zhu Y."/>
            <person name="Liu G."/>
            <person name="Chen Q."/>
            <person name="Chen Z."/>
            <person name="Lan J."/>
            <person name="Che J."/>
            <person name="Ge C."/>
            <person name="Shi H."/>
            <person name="Pan Z."/>
            <person name="Liu X."/>
        </authorList>
    </citation>
    <scope>NUCLEOTIDE SEQUENCE [LARGE SCALE GENOMIC DNA]</scope>
    <source>
        <strain evidence="3">DSM 25560</strain>
    </source>
</reference>
<evidence type="ECO:0000313" key="3">
    <source>
        <dbReference type="Proteomes" id="UP000050668"/>
    </source>
</evidence>
<dbReference type="RefSeq" id="WP_053583418.1">
    <property type="nucleotide sequence ID" value="NZ_LGRV01000003.1"/>
</dbReference>
<feature type="transmembrane region" description="Helical" evidence="1">
    <location>
        <begin position="34"/>
        <end position="53"/>
    </location>
</feature>
<organism evidence="2 3">
    <name type="scientific">Lysinibacillus contaminans</name>
    <dbReference type="NCBI Taxonomy" id="1293441"/>
    <lineage>
        <taxon>Bacteria</taxon>
        <taxon>Bacillati</taxon>
        <taxon>Bacillota</taxon>
        <taxon>Bacilli</taxon>
        <taxon>Bacillales</taxon>
        <taxon>Bacillaceae</taxon>
        <taxon>Lysinibacillus</taxon>
    </lineage>
</organism>
<name>A0ABR5K0W7_9BACI</name>
<keyword evidence="1" id="KW-1133">Transmembrane helix</keyword>
<feature type="transmembrane region" description="Helical" evidence="1">
    <location>
        <begin position="176"/>
        <end position="197"/>
    </location>
</feature>
<sequence length="518" mass="58281">MLVNLRNNLFSPVLLLGMVLTVVCYLFSKQPDYMMLLTIAQLLFVPAMLKMVVPLRKGEDAILVVMMIAVTMLHWWSDGGIAIVLALVYLCYTAFVALQGVKRFLQRGFTNIAEIAIDVGLVYLFVGGLWFFAFTAQIDTGFTPLITWLTGIHFHYSACLLAISVGLFGRLHQSKWYNALVVILLAGPMLVAIGITFSTIVEVVSVVLYIVAIYWLFILAMKTRFPGGQRLFLCISYGAVCVTILWSLLYAFGNLIGTSIVGIPDMLKFHGFFNCVLFGGVGVFAWALVVPKSAQSVYTFPVSKIRGKLAETGVEHPGLVDDLSDYVDTSKLPLAISHFYEQTHKYKLTASVQWSTWFKPFAFIFQGISRWMQQLNLPFSSQPIEMTGAIVQVDEQLDGRKSPRAWIRKMEGQTIFVAIYSQHTTAQTTYMNIALPLPFSTMIGVLYLFEENGELHLTSKHTEDAGIYLAIRDFLFKLPLHEHFTITATRETSMTAIHTMRIFGLPFLRIDYEIERAV</sequence>
<feature type="transmembrane region" description="Helical" evidence="1">
    <location>
        <begin position="231"/>
        <end position="251"/>
    </location>
</feature>
<dbReference type="Pfam" id="PF14158">
    <property type="entry name" value="YndJ"/>
    <property type="match status" value="1"/>
</dbReference>
<feature type="transmembrane region" description="Helical" evidence="1">
    <location>
        <begin position="145"/>
        <end position="169"/>
    </location>
</feature>
<proteinExistence type="predicted"/>
<dbReference type="Proteomes" id="UP000050668">
    <property type="component" value="Unassembled WGS sequence"/>
</dbReference>
<dbReference type="InterPro" id="IPR025450">
    <property type="entry name" value="YndJ-like"/>
</dbReference>
<accession>A0ABR5K0W7</accession>
<feature type="transmembrane region" description="Helical" evidence="1">
    <location>
        <begin position="82"/>
        <end position="101"/>
    </location>
</feature>
<feature type="transmembrane region" description="Helical" evidence="1">
    <location>
        <begin position="203"/>
        <end position="219"/>
    </location>
</feature>
<comment type="caution">
    <text evidence="2">The sequence shown here is derived from an EMBL/GenBank/DDBJ whole genome shotgun (WGS) entry which is preliminary data.</text>
</comment>
<keyword evidence="1" id="KW-0812">Transmembrane</keyword>